<dbReference type="Pfam" id="PF01040">
    <property type="entry name" value="UbiA"/>
    <property type="match status" value="1"/>
</dbReference>
<keyword evidence="5 9" id="KW-1133">Transmembrane helix</keyword>
<comment type="function">
    <text evidence="9">Converts heme B (protoheme IX) to heme O by substitution of the vinyl group on carbon 2 of heme B porphyrin ring with a hydroxyethyl farnesyl side group.</text>
</comment>
<keyword evidence="7 9" id="KW-0472">Membrane</keyword>
<evidence type="ECO:0000313" key="11">
    <source>
        <dbReference type="Proteomes" id="UP000070058"/>
    </source>
</evidence>
<keyword evidence="6 9" id="KW-0350">Heme biosynthesis</keyword>
<comment type="caution">
    <text evidence="10">The sequence shown here is derived from an EMBL/GenBank/DDBJ whole genome shotgun (WGS) entry which is preliminary data.</text>
</comment>
<name>A0A139SIT7_9BACT</name>
<dbReference type="PROSITE" id="PS00943">
    <property type="entry name" value="UBIA"/>
    <property type="match status" value="1"/>
</dbReference>
<evidence type="ECO:0000256" key="5">
    <source>
        <dbReference type="ARBA" id="ARBA00022989"/>
    </source>
</evidence>
<keyword evidence="3 9" id="KW-0808">Transferase</keyword>
<dbReference type="EC" id="2.5.1.141" evidence="9"/>
<evidence type="ECO:0000256" key="8">
    <source>
        <dbReference type="ARBA" id="ARBA00047690"/>
    </source>
</evidence>
<dbReference type="HAMAP" id="MF_00154">
    <property type="entry name" value="CyoE_CtaB"/>
    <property type="match status" value="1"/>
</dbReference>
<comment type="miscellaneous">
    <text evidence="9">Carbon 2 of the heme B porphyrin ring is defined according to the Fischer nomenclature.</text>
</comment>
<dbReference type="STRING" id="1548207.AXK11_08320"/>
<feature type="transmembrane region" description="Helical" evidence="9">
    <location>
        <begin position="241"/>
        <end position="260"/>
    </location>
</feature>
<feature type="transmembrane region" description="Helical" evidence="9">
    <location>
        <begin position="51"/>
        <end position="71"/>
    </location>
</feature>
<proteinExistence type="inferred from homology"/>
<keyword evidence="11" id="KW-1185">Reference proteome</keyword>
<comment type="similarity">
    <text evidence="9">Belongs to the UbiA prenyltransferase family. Protoheme IX farnesyltransferase subfamily.</text>
</comment>
<feature type="transmembrane region" description="Helical" evidence="9">
    <location>
        <begin position="92"/>
        <end position="113"/>
    </location>
</feature>
<keyword evidence="2 9" id="KW-1003">Cell membrane</keyword>
<dbReference type="GO" id="GO:0005886">
    <property type="term" value="C:plasma membrane"/>
    <property type="evidence" value="ECO:0007669"/>
    <property type="project" value="UniProtKB-SubCell"/>
</dbReference>
<dbReference type="GO" id="GO:0008495">
    <property type="term" value="F:protoheme IX farnesyltransferase activity"/>
    <property type="evidence" value="ECO:0007669"/>
    <property type="project" value="UniProtKB-UniRule"/>
</dbReference>
<gene>
    <name evidence="9" type="primary">ctaB</name>
    <name evidence="10" type="ORF">AXK11_08320</name>
</gene>
<comment type="pathway">
    <text evidence="9">Porphyrin-containing compound metabolism; heme O biosynthesis; heme O from protoheme: step 1/1.</text>
</comment>
<dbReference type="InterPro" id="IPR000537">
    <property type="entry name" value="UbiA_prenyltransferase"/>
</dbReference>
<evidence type="ECO:0000256" key="7">
    <source>
        <dbReference type="ARBA" id="ARBA00023136"/>
    </source>
</evidence>
<accession>A0A139SIT7</accession>
<evidence type="ECO:0000256" key="1">
    <source>
        <dbReference type="ARBA" id="ARBA00004141"/>
    </source>
</evidence>
<dbReference type="RefSeq" id="WP_068631148.1">
    <property type="nucleotide sequence ID" value="NZ_LSZQ01000062.1"/>
</dbReference>
<dbReference type="Proteomes" id="UP000070058">
    <property type="component" value="Unassembled WGS sequence"/>
</dbReference>
<dbReference type="NCBIfam" id="TIGR01473">
    <property type="entry name" value="cyoE_ctaB"/>
    <property type="match status" value="1"/>
</dbReference>
<evidence type="ECO:0000313" key="10">
    <source>
        <dbReference type="EMBL" id="KXU34485.1"/>
    </source>
</evidence>
<evidence type="ECO:0000256" key="4">
    <source>
        <dbReference type="ARBA" id="ARBA00022692"/>
    </source>
</evidence>
<dbReference type="InterPro" id="IPR006369">
    <property type="entry name" value="Protohaem_IX_farnesylTrfase"/>
</dbReference>
<dbReference type="InterPro" id="IPR030470">
    <property type="entry name" value="UbiA_prenylTrfase_CS"/>
</dbReference>
<dbReference type="GO" id="GO:0048034">
    <property type="term" value="P:heme O biosynthetic process"/>
    <property type="evidence" value="ECO:0007669"/>
    <property type="project" value="UniProtKB-UniRule"/>
</dbReference>
<evidence type="ECO:0000256" key="6">
    <source>
        <dbReference type="ARBA" id="ARBA00023133"/>
    </source>
</evidence>
<dbReference type="PANTHER" id="PTHR43448">
    <property type="entry name" value="PROTOHEME IX FARNESYLTRANSFERASE, MITOCHONDRIAL"/>
    <property type="match status" value="1"/>
</dbReference>
<organism evidence="10 11">
    <name type="scientific">Cephaloticoccus primus</name>
    <dbReference type="NCBI Taxonomy" id="1548207"/>
    <lineage>
        <taxon>Bacteria</taxon>
        <taxon>Pseudomonadati</taxon>
        <taxon>Verrucomicrobiota</taxon>
        <taxon>Opitutia</taxon>
        <taxon>Opitutales</taxon>
        <taxon>Opitutaceae</taxon>
        <taxon>Cephaloticoccus</taxon>
    </lineage>
</organism>
<comment type="catalytic activity">
    <reaction evidence="8 9">
        <text>heme b + (2E,6E)-farnesyl diphosphate + H2O = Fe(II)-heme o + diphosphate</text>
        <dbReference type="Rhea" id="RHEA:28070"/>
        <dbReference type="ChEBI" id="CHEBI:15377"/>
        <dbReference type="ChEBI" id="CHEBI:33019"/>
        <dbReference type="ChEBI" id="CHEBI:60344"/>
        <dbReference type="ChEBI" id="CHEBI:60530"/>
        <dbReference type="ChEBI" id="CHEBI:175763"/>
        <dbReference type="EC" id="2.5.1.141"/>
    </reaction>
</comment>
<dbReference type="PANTHER" id="PTHR43448:SF2">
    <property type="entry name" value="PROTOHEME IX FARNESYLTRANSFERASE, MITOCHONDRIAL"/>
    <property type="match status" value="1"/>
</dbReference>
<feature type="transmembrane region" description="Helical" evidence="9">
    <location>
        <begin position="26"/>
        <end position="45"/>
    </location>
</feature>
<feature type="transmembrane region" description="Helical" evidence="9">
    <location>
        <begin position="286"/>
        <end position="308"/>
    </location>
</feature>
<protein>
    <recommendedName>
        <fullName evidence="9">Protoheme IX farnesyltransferase</fullName>
        <ecNumber evidence="9">2.5.1.141</ecNumber>
    </recommendedName>
    <alternativeName>
        <fullName evidence="9">Heme B farnesyltransferase</fullName>
    </alternativeName>
    <alternativeName>
        <fullName evidence="9">Heme O synthase</fullName>
    </alternativeName>
</protein>
<evidence type="ECO:0000256" key="3">
    <source>
        <dbReference type="ARBA" id="ARBA00022679"/>
    </source>
</evidence>
<evidence type="ECO:0000256" key="2">
    <source>
        <dbReference type="ARBA" id="ARBA00022475"/>
    </source>
</evidence>
<reference evidence="11" key="1">
    <citation type="submission" date="2016-02" db="EMBL/GenBank/DDBJ databases">
        <authorList>
            <person name="Sanders J.G."/>
            <person name="Lin J.Y."/>
            <person name="Wertz J.T."/>
            <person name="Russell J.A."/>
            <person name="Moreau C.S."/>
            <person name="Powell S."/>
        </authorList>
    </citation>
    <scope>NUCLEOTIDE SEQUENCE [LARGE SCALE GENOMIC DNA]</scope>
    <source>
        <strain evidence="11">CAG34</strain>
    </source>
</reference>
<dbReference type="OrthoDB" id="9814417at2"/>
<dbReference type="AlphaFoldDB" id="A0A139SIT7"/>
<dbReference type="CDD" id="cd13957">
    <property type="entry name" value="PT_UbiA_Cox10"/>
    <property type="match status" value="1"/>
</dbReference>
<comment type="subcellular location">
    <subcellularLocation>
        <location evidence="9">Cell membrane</location>
        <topology evidence="9">Multi-pass membrane protein</topology>
    </subcellularLocation>
    <subcellularLocation>
        <location evidence="1">Membrane</location>
        <topology evidence="1">Multi-pass membrane protein</topology>
    </subcellularLocation>
</comment>
<dbReference type="UniPathway" id="UPA00834">
    <property type="reaction ID" value="UER00712"/>
</dbReference>
<dbReference type="Gene3D" id="1.10.357.140">
    <property type="entry name" value="UbiA prenyltransferase"/>
    <property type="match status" value="1"/>
</dbReference>
<feature type="transmembrane region" description="Helical" evidence="9">
    <location>
        <begin position="148"/>
        <end position="164"/>
    </location>
</feature>
<dbReference type="InterPro" id="IPR044878">
    <property type="entry name" value="UbiA_sf"/>
</dbReference>
<dbReference type="EMBL" id="LSZQ01000062">
    <property type="protein sequence ID" value="KXU34485.1"/>
    <property type="molecule type" value="Genomic_DNA"/>
</dbReference>
<feature type="transmembrane region" description="Helical" evidence="9">
    <location>
        <begin position="215"/>
        <end position="235"/>
    </location>
</feature>
<keyword evidence="4 9" id="KW-0812">Transmembrane</keyword>
<sequence length="309" mass="33638">MTTLNNAASAPRATLGDYLALTKPRLSLMSVLTTLIGYVVARPPWIPLEFFSLIIGTCLAAAGVAALNQWLEADTDARMRRTAARPIPTGKVAPGSAFVLGAGLCTAALAILFVNINGMAAIFTLLTIASYVGWYTPAKRRSRWSTEIGAIAGAFPPLIGWAAAEAGISPLGWILFAILVFWQIPHFMAIAWLYRRDYSAVEFPMLAVRDESGNWTAAWSLVNAVLLLVVSLLPWKLGLASGYYSLVAALSGLWFLWRAFRFLRPPTDTPPNSSEASPREKAARDLFVASLLYLPITLMALLADRIVYF</sequence>
<feature type="transmembrane region" description="Helical" evidence="9">
    <location>
        <begin position="170"/>
        <end position="194"/>
    </location>
</feature>
<evidence type="ECO:0000256" key="9">
    <source>
        <dbReference type="HAMAP-Rule" id="MF_00154"/>
    </source>
</evidence>
<feature type="transmembrane region" description="Helical" evidence="9">
    <location>
        <begin position="119"/>
        <end position="136"/>
    </location>
</feature>